<evidence type="ECO:0000256" key="4">
    <source>
        <dbReference type="ARBA" id="ARBA00022946"/>
    </source>
</evidence>
<dbReference type="EMBL" id="MBFU01000127">
    <property type="protein sequence ID" value="PWA01841.1"/>
    <property type="molecule type" value="Genomic_DNA"/>
</dbReference>
<evidence type="ECO:0000256" key="6">
    <source>
        <dbReference type="ARBA" id="ARBA00023128"/>
    </source>
</evidence>
<evidence type="ECO:0000313" key="9">
    <source>
        <dbReference type="Proteomes" id="UP000245591"/>
    </source>
</evidence>
<dbReference type="InterPro" id="IPR036291">
    <property type="entry name" value="NAD(P)-bd_dom_sf"/>
</dbReference>
<keyword evidence="6" id="KW-0496">Mitochondrion</keyword>
<dbReference type="SUPFAM" id="SSF51735">
    <property type="entry name" value="NAD(P)-binding Rossmann-fold domains"/>
    <property type="match status" value="1"/>
</dbReference>
<dbReference type="PANTHER" id="PTHR43981">
    <property type="entry name" value="ENOYL-[ACYL-CARRIER-PROTEIN] REDUCTASE, MITOCHONDRIAL"/>
    <property type="match status" value="1"/>
</dbReference>
<evidence type="ECO:0000313" key="8">
    <source>
        <dbReference type="EMBL" id="PWA01841.1"/>
    </source>
</evidence>
<evidence type="ECO:0000256" key="3">
    <source>
        <dbReference type="ARBA" id="ARBA00022857"/>
    </source>
</evidence>
<dbReference type="GO" id="GO:0016491">
    <property type="term" value="F:oxidoreductase activity"/>
    <property type="evidence" value="ECO:0007669"/>
    <property type="project" value="UniProtKB-KW"/>
</dbReference>
<name>A0A2U1J9R6_SMIAN</name>
<keyword evidence="4" id="KW-0809">Transit peptide</keyword>
<dbReference type="Pfam" id="PF00107">
    <property type="entry name" value="ADH_zinc_N"/>
    <property type="match status" value="1"/>
</dbReference>
<comment type="subcellular location">
    <subcellularLocation>
        <location evidence="1">Mitochondrion</location>
    </subcellularLocation>
</comment>
<comment type="caution">
    <text evidence="8">The sequence shown here is derived from an EMBL/GenBank/DDBJ whole genome shotgun (WGS) entry which is preliminary data.</text>
</comment>
<comment type="similarity">
    <text evidence="2">Belongs to the zinc-containing alcohol dehydrogenase family. Quinone oxidoreductase subfamily.</text>
</comment>
<dbReference type="Gene3D" id="3.90.180.10">
    <property type="entry name" value="Medium-chain alcohol dehydrogenases, catalytic domain"/>
    <property type="match status" value="2"/>
</dbReference>
<proteinExistence type="inferred from homology"/>
<dbReference type="InterPro" id="IPR051034">
    <property type="entry name" value="Mito_Enoyl-ACP_Reductase"/>
</dbReference>
<accession>A0A2U1J9R6</accession>
<organism evidence="8 9">
    <name type="scientific">Smittium angustum</name>
    <dbReference type="NCBI Taxonomy" id="133377"/>
    <lineage>
        <taxon>Eukaryota</taxon>
        <taxon>Fungi</taxon>
        <taxon>Fungi incertae sedis</taxon>
        <taxon>Zoopagomycota</taxon>
        <taxon>Kickxellomycotina</taxon>
        <taxon>Harpellomycetes</taxon>
        <taxon>Harpellales</taxon>
        <taxon>Legeriomycetaceae</taxon>
        <taxon>Smittium</taxon>
    </lineage>
</organism>
<sequence>MSQSSNNIVSRAVIVEKLGNLDEVAKVYDVPLGDLPENKVLVQALVSSVNPVDNLIIAGDFPVPFLPQDFSTIQENSSQIKVNGTIPDGEGIGKVIKIGQNASVAMNGTLEVGDWVVPMDLGAFGTWADYYHADPKALAVIKNKTGLTPESLSSITINLPTAYGLLKDIIPLKAGEYIIQNGANSEVGKYIIQMAHVWGILSSVNPVDNLIIAGVIPAPFVAQDFSTIEQNSSQTKVNGTIPGGEGIGRVVKIGQNASVAMNGTLEVGDWVVPMDLGAFGTWADYYHADPKALAVIKNKTGLTPESLSSITINLPTAYGLLKDIIPLKAGEYIIQNGANSEVGKYIIQMAHVWGIRTVNVIRDRSNYKALENELKSLGADIVIKDTEIKSDETVKLLSSLDAPIKLAINCVGGNSAILLADHLCEGGTYVVYGSITGEDVPVPYSYLISKNISFRGFNIFRYYGKNPTHVWMERWNDIMNLIREGKIQKTSTHLVKWESYGEGSLETLQKKVQDAITSTSKVSFVFN</sequence>
<keyword evidence="5" id="KW-0560">Oxidoreductase</keyword>
<evidence type="ECO:0000259" key="7">
    <source>
        <dbReference type="Pfam" id="PF00107"/>
    </source>
</evidence>
<dbReference type="InterPro" id="IPR011032">
    <property type="entry name" value="GroES-like_sf"/>
</dbReference>
<keyword evidence="9" id="KW-1185">Reference proteome</keyword>
<keyword evidence="3" id="KW-0521">NADP</keyword>
<dbReference type="InterPro" id="IPR013149">
    <property type="entry name" value="ADH-like_C"/>
</dbReference>
<dbReference type="SUPFAM" id="SSF50129">
    <property type="entry name" value="GroES-like"/>
    <property type="match status" value="2"/>
</dbReference>
<dbReference type="CDD" id="cd08290">
    <property type="entry name" value="ETR"/>
    <property type="match status" value="1"/>
</dbReference>
<dbReference type="GO" id="GO:0005739">
    <property type="term" value="C:mitochondrion"/>
    <property type="evidence" value="ECO:0007669"/>
    <property type="project" value="UniProtKB-SubCell"/>
</dbReference>
<evidence type="ECO:0000256" key="5">
    <source>
        <dbReference type="ARBA" id="ARBA00023002"/>
    </source>
</evidence>
<protein>
    <recommendedName>
        <fullName evidence="7">Alcohol dehydrogenase-like C-terminal domain-containing protein</fullName>
    </recommendedName>
</protein>
<dbReference type="GO" id="GO:0006631">
    <property type="term" value="P:fatty acid metabolic process"/>
    <property type="evidence" value="ECO:0007669"/>
    <property type="project" value="TreeGrafter"/>
</dbReference>
<dbReference type="Gene3D" id="3.40.50.720">
    <property type="entry name" value="NAD(P)-binding Rossmann-like Domain"/>
    <property type="match status" value="1"/>
</dbReference>
<gene>
    <name evidence="8" type="ORF">BB558_002040</name>
</gene>
<dbReference type="PANTHER" id="PTHR43981:SF2">
    <property type="entry name" value="ENOYL-[ACYL-CARRIER-PROTEIN] REDUCTASE, MITOCHONDRIAL"/>
    <property type="match status" value="1"/>
</dbReference>
<dbReference type="Proteomes" id="UP000245591">
    <property type="component" value="Unassembled WGS sequence"/>
</dbReference>
<feature type="domain" description="Alcohol dehydrogenase-like C-terminal" evidence="7">
    <location>
        <begin position="342"/>
        <end position="461"/>
    </location>
</feature>
<evidence type="ECO:0000256" key="1">
    <source>
        <dbReference type="ARBA" id="ARBA00004173"/>
    </source>
</evidence>
<dbReference type="AlphaFoldDB" id="A0A2U1J9R6"/>
<reference evidence="8 9" key="1">
    <citation type="journal article" date="2018" name="MBio">
        <title>Comparative Genomics Reveals the Core Gene Toolbox for the Fungus-Insect Symbiosis.</title>
        <authorList>
            <person name="Wang Y."/>
            <person name="Stata M."/>
            <person name="Wang W."/>
            <person name="Stajich J.E."/>
            <person name="White M.M."/>
            <person name="Moncalvo J.M."/>
        </authorList>
    </citation>
    <scope>NUCLEOTIDE SEQUENCE [LARGE SCALE GENOMIC DNA]</scope>
    <source>
        <strain evidence="8 9">AUS-126-30</strain>
    </source>
</reference>
<evidence type="ECO:0000256" key="2">
    <source>
        <dbReference type="ARBA" id="ARBA00010371"/>
    </source>
</evidence>